<organism evidence="11 12">
    <name type="scientific">Shewanella holmiensis</name>
    <dbReference type="NCBI Taxonomy" id="2952222"/>
    <lineage>
        <taxon>Bacteria</taxon>
        <taxon>Pseudomonadati</taxon>
        <taxon>Pseudomonadota</taxon>
        <taxon>Gammaproteobacteria</taxon>
        <taxon>Alteromonadales</taxon>
        <taxon>Shewanellaceae</taxon>
        <taxon>Shewanella</taxon>
    </lineage>
</organism>
<protein>
    <submittedName>
        <fullName evidence="11">Methyl-accepting chemotaxis protein</fullName>
    </submittedName>
</protein>
<feature type="coiled-coil region" evidence="6">
    <location>
        <begin position="466"/>
        <end position="493"/>
    </location>
</feature>
<dbReference type="PROSITE" id="PS50885">
    <property type="entry name" value="HAMP"/>
    <property type="match status" value="1"/>
</dbReference>
<dbReference type="AlphaFoldDB" id="A0A9X2WM47"/>
<evidence type="ECO:0000256" key="5">
    <source>
        <dbReference type="PROSITE-ProRule" id="PRU00284"/>
    </source>
</evidence>
<dbReference type="GO" id="GO:0004888">
    <property type="term" value="F:transmembrane signaling receptor activity"/>
    <property type="evidence" value="ECO:0007669"/>
    <property type="project" value="InterPro"/>
</dbReference>
<dbReference type="InterPro" id="IPR004090">
    <property type="entry name" value="Chemotax_Me-accpt_rcpt"/>
</dbReference>
<dbReference type="PRINTS" id="PR00260">
    <property type="entry name" value="CHEMTRNSDUCR"/>
</dbReference>
<keyword evidence="7" id="KW-0812">Transmembrane</keyword>
<feature type="domain" description="Methyl-accepting transducer" evidence="8">
    <location>
        <begin position="395"/>
        <end position="631"/>
    </location>
</feature>
<dbReference type="PROSITE" id="PS50192">
    <property type="entry name" value="T_SNARE"/>
    <property type="match status" value="1"/>
</dbReference>
<keyword evidence="2" id="KW-0997">Cell inner membrane</keyword>
<comment type="subcellular location">
    <subcellularLocation>
        <location evidence="1">Cell inner membrane</location>
        <topology evidence="1">Multi-pass membrane protein</topology>
    </subcellularLocation>
</comment>
<dbReference type="CDD" id="cd11386">
    <property type="entry name" value="MCP_signal"/>
    <property type="match status" value="1"/>
</dbReference>
<evidence type="ECO:0000313" key="12">
    <source>
        <dbReference type="Proteomes" id="UP001155546"/>
    </source>
</evidence>
<evidence type="ECO:0000256" key="7">
    <source>
        <dbReference type="SAM" id="Phobius"/>
    </source>
</evidence>
<dbReference type="InterPro" id="IPR000727">
    <property type="entry name" value="T_SNARE_dom"/>
</dbReference>
<dbReference type="GO" id="GO:0006935">
    <property type="term" value="P:chemotaxis"/>
    <property type="evidence" value="ECO:0007669"/>
    <property type="project" value="InterPro"/>
</dbReference>
<feature type="domain" description="HAMP" evidence="10">
    <location>
        <begin position="335"/>
        <end position="390"/>
    </location>
</feature>
<gene>
    <name evidence="11" type="ORF">NE535_07695</name>
</gene>
<comment type="caution">
    <text evidence="11">The sequence shown here is derived from an EMBL/GenBank/DDBJ whole genome shotgun (WGS) entry which is preliminary data.</text>
</comment>
<keyword evidence="3 5" id="KW-0807">Transducer</keyword>
<evidence type="ECO:0000313" key="11">
    <source>
        <dbReference type="EMBL" id="MCT7941680.1"/>
    </source>
</evidence>
<dbReference type="CDD" id="cd12912">
    <property type="entry name" value="PDC2_MCP_like"/>
    <property type="match status" value="1"/>
</dbReference>
<feature type="transmembrane region" description="Helical" evidence="7">
    <location>
        <begin position="12"/>
        <end position="32"/>
    </location>
</feature>
<dbReference type="InterPro" id="IPR003660">
    <property type="entry name" value="HAMP_dom"/>
</dbReference>
<evidence type="ECO:0000259" key="9">
    <source>
        <dbReference type="PROSITE" id="PS50192"/>
    </source>
</evidence>
<dbReference type="SUPFAM" id="SSF58104">
    <property type="entry name" value="Methyl-accepting chemotaxis protein (MCP) signaling domain"/>
    <property type="match status" value="1"/>
</dbReference>
<keyword evidence="6" id="KW-0175">Coiled coil</keyword>
<comment type="similarity">
    <text evidence="4">Belongs to the methyl-accepting chemotaxis (MCP) protein family.</text>
</comment>
<keyword evidence="7" id="KW-0472">Membrane</keyword>
<evidence type="ECO:0000259" key="10">
    <source>
        <dbReference type="PROSITE" id="PS50885"/>
    </source>
</evidence>
<dbReference type="InterPro" id="IPR029151">
    <property type="entry name" value="Sensor-like_sf"/>
</dbReference>
<dbReference type="SUPFAM" id="SSF103190">
    <property type="entry name" value="Sensory domain-like"/>
    <property type="match status" value="1"/>
</dbReference>
<reference evidence="11" key="1">
    <citation type="journal article" date="2023" name="Int. J. Syst. Evol. Microbiol.">
        <title>&lt;i&gt;Shewanella septentrionalis&lt;/i&gt; sp. nov. and &lt;i&gt;Shewanella holmiensis&lt;/i&gt; sp. nov., isolated from Baltic Sea water and sediments.</title>
        <authorList>
            <person name="Martin-Rodriguez A.J."/>
            <person name="Thorell K."/>
            <person name="Joffre E."/>
            <person name="Jensie-Markopoulos S."/>
            <person name="Moore E.R.B."/>
            <person name="Sjoling A."/>
        </authorList>
    </citation>
    <scope>NUCLEOTIDE SEQUENCE</scope>
    <source>
        <strain evidence="11">SP1S2-7</strain>
    </source>
</reference>
<dbReference type="InterPro" id="IPR004089">
    <property type="entry name" value="MCPsignal_dom"/>
</dbReference>
<dbReference type="PROSITE" id="PS50111">
    <property type="entry name" value="CHEMOTAXIS_TRANSDUC_2"/>
    <property type="match status" value="1"/>
</dbReference>
<evidence type="ECO:0000259" key="8">
    <source>
        <dbReference type="PROSITE" id="PS50111"/>
    </source>
</evidence>
<evidence type="ECO:0000256" key="6">
    <source>
        <dbReference type="SAM" id="Coils"/>
    </source>
</evidence>
<dbReference type="PANTHER" id="PTHR32089">
    <property type="entry name" value="METHYL-ACCEPTING CHEMOTAXIS PROTEIN MCPB"/>
    <property type="match status" value="1"/>
</dbReference>
<dbReference type="PANTHER" id="PTHR32089:SF74">
    <property type="entry name" value="METHYL-ACCEPTING CHEMOTAXIS PROTEIN AER"/>
    <property type="match status" value="1"/>
</dbReference>
<dbReference type="SMART" id="SM00304">
    <property type="entry name" value="HAMP"/>
    <property type="match status" value="1"/>
</dbReference>
<dbReference type="InterPro" id="IPR033462">
    <property type="entry name" value="Cache_3-Cache_2"/>
</dbReference>
<keyword evidence="2" id="KW-1003">Cell membrane</keyword>
<dbReference type="FunFam" id="1.10.287.950:FF:000001">
    <property type="entry name" value="Methyl-accepting chemotaxis sensory transducer"/>
    <property type="match status" value="1"/>
</dbReference>
<keyword evidence="7" id="KW-1133">Transmembrane helix</keyword>
<feature type="transmembrane region" description="Helical" evidence="7">
    <location>
        <begin position="316"/>
        <end position="338"/>
    </location>
</feature>
<dbReference type="CDD" id="cd06225">
    <property type="entry name" value="HAMP"/>
    <property type="match status" value="1"/>
</dbReference>
<evidence type="ECO:0000256" key="1">
    <source>
        <dbReference type="ARBA" id="ARBA00004429"/>
    </source>
</evidence>
<dbReference type="GO" id="GO:0005886">
    <property type="term" value="C:plasma membrane"/>
    <property type="evidence" value="ECO:0007669"/>
    <property type="project" value="UniProtKB-SubCell"/>
</dbReference>
<dbReference type="RefSeq" id="WP_261298066.1">
    <property type="nucleotide sequence ID" value="NZ_JAMTCD010000007.1"/>
</dbReference>
<evidence type="ECO:0000256" key="4">
    <source>
        <dbReference type="ARBA" id="ARBA00029447"/>
    </source>
</evidence>
<name>A0A9X2WM47_9GAMM</name>
<sequence>MNYKNWPIAKQISSLALLSSIAIFVAMSLFSYQSASHSLNDKAVQAIGAQMHSNAELIELQYDSMLTLARRNADILRTLYPSTFYLGGRNVKVLSVSSPSLKHGNEQINASRSKVDRFSKLTGGVATIFVRDQDDFTRISTSLKKADGKRAIGTNLGTSHPGYKKLINGEEYEGYAKLFGRDFMTIYRPIKDVSGKVIGILFVGFDITQSVQQIQQTMKKMTLEESGSYVIIRNSDKQIIAHPKLTADAPFDAALLDGLTIEQALTDEQSWFYTSLNNDDMFSYSVAIKGWNWTLVGFVPQQELNNESVTMLQQNLLIAVIGIVLIFILLSTLITRAVKPLQLLEAKIAKLGEGDLSQTFTACDPHSANEVDQITISVTQMATNLAGLIKSLQQSVLSLESHANLSQQTATDNGNEAKSLLNQTEQIATAIEEMSASIKDVAQNSGQGAIQAQEIDKASSDGHNQLTQVVNDLQSLSEQLTQTQQNIEGVSYESQAISQVTEVINGIAEQTNLLALNAAIEAARAGEQGRGFAVVADEVRSLAQRTQQSISEISVTINKLQQQVKLTATQMNHCQQLGIKSAEQGDDANTQLSQINTNIAEMAMFSSSIASATKQQTTVADEVSNSLHSIASLAQNSEQRAIKAVDDADVLTQLAGNIKQQIGVFKVD</sequence>
<dbReference type="GO" id="GO:0007165">
    <property type="term" value="P:signal transduction"/>
    <property type="evidence" value="ECO:0007669"/>
    <property type="project" value="UniProtKB-KW"/>
</dbReference>
<dbReference type="Pfam" id="PF00672">
    <property type="entry name" value="HAMP"/>
    <property type="match status" value="1"/>
</dbReference>
<proteinExistence type="inferred from homology"/>
<keyword evidence="12" id="KW-1185">Reference proteome</keyword>
<dbReference type="Pfam" id="PF00015">
    <property type="entry name" value="MCPsignal"/>
    <property type="match status" value="1"/>
</dbReference>
<dbReference type="EMBL" id="JAMTCD010000007">
    <property type="protein sequence ID" value="MCT7941680.1"/>
    <property type="molecule type" value="Genomic_DNA"/>
</dbReference>
<evidence type="ECO:0000256" key="3">
    <source>
        <dbReference type="ARBA" id="ARBA00023224"/>
    </source>
</evidence>
<feature type="domain" description="T-SNARE coiled-coil homology" evidence="9">
    <location>
        <begin position="582"/>
        <end position="644"/>
    </location>
</feature>
<dbReference type="Pfam" id="PF17201">
    <property type="entry name" value="Cache_3-Cache_2"/>
    <property type="match status" value="1"/>
</dbReference>
<evidence type="ECO:0000256" key="2">
    <source>
        <dbReference type="ARBA" id="ARBA00022519"/>
    </source>
</evidence>
<dbReference type="Gene3D" id="1.10.287.950">
    <property type="entry name" value="Methyl-accepting chemotaxis protein"/>
    <property type="match status" value="1"/>
</dbReference>
<accession>A0A9X2WM47</accession>
<dbReference type="SMART" id="SM00283">
    <property type="entry name" value="MA"/>
    <property type="match status" value="1"/>
</dbReference>
<dbReference type="Gene3D" id="3.30.450.20">
    <property type="entry name" value="PAS domain"/>
    <property type="match status" value="1"/>
</dbReference>
<dbReference type="Proteomes" id="UP001155546">
    <property type="component" value="Unassembled WGS sequence"/>
</dbReference>